<proteinExistence type="predicted"/>
<evidence type="ECO:0000256" key="1">
    <source>
        <dbReference type="SAM" id="MobiDB-lite"/>
    </source>
</evidence>
<gene>
    <name evidence="2" type="ORF">JOF56_009551</name>
</gene>
<accession>A0ABS4TXR6</accession>
<evidence type="ECO:0000313" key="3">
    <source>
        <dbReference type="Proteomes" id="UP001519332"/>
    </source>
</evidence>
<comment type="caution">
    <text evidence="2">The sequence shown here is derived from an EMBL/GenBank/DDBJ whole genome shotgun (WGS) entry which is preliminary data.</text>
</comment>
<reference evidence="2 3" key="1">
    <citation type="submission" date="2021-03" db="EMBL/GenBank/DDBJ databases">
        <title>Sequencing the genomes of 1000 actinobacteria strains.</title>
        <authorList>
            <person name="Klenk H.-P."/>
        </authorList>
    </citation>
    <scope>NUCLEOTIDE SEQUENCE [LARGE SCALE GENOMIC DNA]</scope>
    <source>
        <strain evidence="2 3">DSM 46670</strain>
    </source>
</reference>
<dbReference type="Proteomes" id="UP001519332">
    <property type="component" value="Unassembled WGS sequence"/>
</dbReference>
<feature type="region of interest" description="Disordered" evidence="1">
    <location>
        <begin position="1"/>
        <end position="48"/>
    </location>
</feature>
<name>A0ABS4TXR6_9PSEU</name>
<keyword evidence="3" id="KW-1185">Reference proteome</keyword>
<dbReference type="EMBL" id="JAGINW010000001">
    <property type="protein sequence ID" value="MBP2329166.1"/>
    <property type="molecule type" value="Genomic_DNA"/>
</dbReference>
<sequence length="48" mass="4869">MSGRTVYLGQRAKQRFGVGQQPDGVPVPDGASVPDNPGTVAPPPGRGP</sequence>
<organism evidence="2 3">
    <name type="scientific">Kibdelosporangium banguiense</name>
    <dbReference type="NCBI Taxonomy" id="1365924"/>
    <lineage>
        <taxon>Bacteria</taxon>
        <taxon>Bacillati</taxon>
        <taxon>Actinomycetota</taxon>
        <taxon>Actinomycetes</taxon>
        <taxon>Pseudonocardiales</taxon>
        <taxon>Pseudonocardiaceae</taxon>
        <taxon>Kibdelosporangium</taxon>
    </lineage>
</organism>
<evidence type="ECO:0000313" key="2">
    <source>
        <dbReference type="EMBL" id="MBP2329166.1"/>
    </source>
</evidence>
<protein>
    <submittedName>
        <fullName evidence="2">Uncharacterized protein</fullName>
    </submittedName>
</protein>